<evidence type="ECO:0000259" key="4">
    <source>
        <dbReference type="Pfam" id="PF01420"/>
    </source>
</evidence>
<evidence type="ECO:0000313" key="5">
    <source>
        <dbReference type="EMBL" id="MBE6421504.1"/>
    </source>
</evidence>
<sequence>MGTNCLSNYKICDLNKVVWFQEGPGVRKNQFRTSGVKLLNVGNICDRKLVLDKTSIYISEEEAYGKYKHFLVDEGDLLIASSGIKVEYFDKKITFAEKKHLPLCMNTSTIRFKVIDKDVLDINYFRYFLTSKYFTRQIQFHITGSAQLNFGPSHLNKMKIILPLISEQRRIAERLDKVQKLIALQKNNLRS</sequence>
<proteinExistence type="inferred from homology"/>
<gene>
    <name evidence="5" type="ORF">E7027_05180</name>
</gene>
<comment type="similarity">
    <text evidence="1">Belongs to the type-I restriction system S methylase family.</text>
</comment>
<dbReference type="GO" id="GO:0009307">
    <property type="term" value="P:DNA restriction-modification system"/>
    <property type="evidence" value="ECO:0007669"/>
    <property type="project" value="UniProtKB-KW"/>
</dbReference>
<dbReference type="PANTHER" id="PTHR43140:SF1">
    <property type="entry name" value="TYPE I RESTRICTION ENZYME ECOKI SPECIFICITY SUBUNIT"/>
    <property type="match status" value="1"/>
</dbReference>
<evidence type="ECO:0000313" key="6">
    <source>
        <dbReference type="Proteomes" id="UP000725649"/>
    </source>
</evidence>
<feature type="domain" description="Type I restriction modification DNA specificity" evidence="4">
    <location>
        <begin position="21"/>
        <end position="187"/>
    </location>
</feature>
<dbReference type="InterPro" id="IPR044946">
    <property type="entry name" value="Restrct_endonuc_typeI_TRD_sf"/>
</dbReference>
<dbReference type="InterPro" id="IPR051212">
    <property type="entry name" value="Type-I_RE_S_subunit"/>
</dbReference>
<dbReference type="Gene3D" id="3.90.220.20">
    <property type="entry name" value="DNA methylase specificity domains"/>
    <property type="match status" value="1"/>
</dbReference>
<accession>A0A928DSR3</accession>
<reference evidence="5" key="1">
    <citation type="submission" date="2019-04" db="EMBL/GenBank/DDBJ databases">
        <title>Evolution of Biomass-Degrading Anaerobic Consortia Revealed by Metagenomics.</title>
        <authorList>
            <person name="Peng X."/>
        </authorList>
    </citation>
    <scope>NUCLEOTIDE SEQUENCE</scope>
    <source>
        <strain evidence="5">SIG66</strain>
    </source>
</reference>
<dbReference type="InterPro" id="IPR000055">
    <property type="entry name" value="Restrct_endonuc_typeI_TRD"/>
</dbReference>
<comment type="caution">
    <text evidence="5">The sequence shown here is derived from an EMBL/GenBank/DDBJ whole genome shotgun (WGS) entry which is preliminary data.</text>
</comment>
<dbReference type="GO" id="GO:0003677">
    <property type="term" value="F:DNA binding"/>
    <property type="evidence" value="ECO:0007669"/>
    <property type="project" value="UniProtKB-KW"/>
</dbReference>
<dbReference type="AlphaFoldDB" id="A0A928DSR3"/>
<organism evidence="5 6">
    <name type="scientific">Candidatus Avelusimicrobium gallicola</name>
    <dbReference type="NCBI Taxonomy" id="2562704"/>
    <lineage>
        <taxon>Bacteria</taxon>
        <taxon>Pseudomonadati</taxon>
        <taxon>Elusimicrobiota</taxon>
        <taxon>Elusimicrobia</taxon>
        <taxon>Elusimicrobiales</taxon>
        <taxon>Elusimicrobiaceae</taxon>
        <taxon>Candidatus Avelusimicrobium</taxon>
    </lineage>
</organism>
<dbReference type="Pfam" id="PF01420">
    <property type="entry name" value="Methylase_S"/>
    <property type="match status" value="1"/>
</dbReference>
<evidence type="ECO:0000256" key="3">
    <source>
        <dbReference type="ARBA" id="ARBA00023125"/>
    </source>
</evidence>
<dbReference type="PANTHER" id="PTHR43140">
    <property type="entry name" value="TYPE-1 RESTRICTION ENZYME ECOKI SPECIFICITY PROTEIN"/>
    <property type="match status" value="1"/>
</dbReference>
<protein>
    <recommendedName>
        <fullName evidence="4">Type I restriction modification DNA specificity domain-containing protein</fullName>
    </recommendedName>
</protein>
<evidence type="ECO:0000256" key="1">
    <source>
        <dbReference type="ARBA" id="ARBA00010923"/>
    </source>
</evidence>
<keyword evidence="3" id="KW-0238">DNA-binding</keyword>
<dbReference type="EMBL" id="SUVG01000005">
    <property type="protein sequence ID" value="MBE6421504.1"/>
    <property type="molecule type" value="Genomic_DNA"/>
</dbReference>
<evidence type="ECO:0000256" key="2">
    <source>
        <dbReference type="ARBA" id="ARBA00022747"/>
    </source>
</evidence>
<name>A0A928DSR3_9BACT</name>
<dbReference type="Proteomes" id="UP000725649">
    <property type="component" value="Unassembled WGS sequence"/>
</dbReference>
<dbReference type="SUPFAM" id="SSF116734">
    <property type="entry name" value="DNA methylase specificity domain"/>
    <property type="match status" value="1"/>
</dbReference>
<keyword evidence="2" id="KW-0680">Restriction system</keyword>